<name>A0A396IGD8_MEDTR</name>
<dbReference type="EMBL" id="PSQE01000004">
    <property type="protein sequence ID" value="RHN63858.1"/>
    <property type="molecule type" value="Genomic_DNA"/>
</dbReference>
<evidence type="ECO:0000313" key="1">
    <source>
        <dbReference type="EMBL" id="RHN63858.1"/>
    </source>
</evidence>
<accession>A0A396IGD8</accession>
<dbReference type="Proteomes" id="UP000265566">
    <property type="component" value="Chromosome 4"/>
</dbReference>
<dbReference type="AlphaFoldDB" id="A0A396IGD8"/>
<dbReference type="Gramene" id="rna26613">
    <property type="protein sequence ID" value="RHN63858.1"/>
    <property type="gene ID" value="gene26613"/>
</dbReference>
<proteinExistence type="predicted"/>
<protein>
    <submittedName>
        <fullName evidence="1">Uncharacterized protein</fullName>
    </submittedName>
</protein>
<comment type="caution">
    <text evidence="1">The sequence shown here is derived from an EMBL/GenBank/DDBJ whole genome shotgun (WGS) entry which is preliminary data.</text>
</comment>
<sequence length="110" mass="12490">MTSKNDVVNKQKIGGTERKGEKFGKKLRGNYQQTPLLMYRNRKGLVQSYNTIYNENGDCVTTPYVFDCDTMRIVKEGYLNEEPSCENALLEKKELEADGDVATRVDEISG</sequence>
<reference evidence="1" key="1">
    <citation type="journal article" date="2018" name="Nat. Plants">
        <title>Whole-genome landscape of Medicago truncatula symbiotic genes.</title>
        <authorList>
            <person name="Pecrix Y."/>
            <person name="Gamas P."/>
            <person name="Carrere S."/>
        </authorList>
    </citation>
    <scope>NUCLEOTIDE SEQUENCE</scope>
    <source>
        <tissue evidence="1">Leaves</tissue>
    </source>
</reference>
<organism evidence="1">
    <name type="scientific">Medicago truncatula</name>
    <name type="common">Barrel medic</name>
    <name type="synonym">Medicago tribuloides</name>
    <dbReference type="NCBI Taxonomy" id="3880"/>
    <lineage>
        <taxon>Eukaryota</taxon>
        <taxon>Viridiplantae</taxon>
        <taxon>Streptophyta</taxon>
        <taxon>Embryophyta</taxon>
        <taxon>Tracheophyta</taxon>
        <taxon>Spermatophyta</taxon>
        <taxon>Magnoliopsida</taxon>
        <taxon>eudicotyledons</taxon>
        <taxon>Gunneridae</taxon>
        <taxon>Pentapetalae</taxon>
        <taxon>rosids</taxon>
        <taxon>fabids</taxon>
        <taxon>Fabales</taxon>
        <taxon>Fabaceae</taxon>
        <taxon>Papilionoideae</taxon>
        <taxon>50 kb inversion clade</taxon>
        <taxon>NPAAA clade</taxon>
        <taxon>Hologalegina</taxon>
        <taxon>IRL clade</taxon>
        <taxon>Trifolieae</taxon>
        <taxon>Medicago</taxon>
    </lineage>
</organism>
<gene>
    <name evidence="1" type="ORF">MtrunA17_Chr4g0062851</name>
</gene>